<protein>
    <submittedName>
        <fullName evidence="3">VanZ family protein</fullName>
    </submittedName>
</protein>
<sequence>MKAARYIPVLTTAAMMVLIFMLSSQTSESSASLSTGVTQRIVDLVASVANIPSSEKPSMVLALHHIVRKAAHFTLYALLGLSANAMFTSLCPKSGRLKRVLYTAVFCCLSAALDELHQKFVSGRGPQVTDVMIDTAGALCGCAVFAVLTAAAKRTVRRRAQKRKRGN</sequence>
<evidence type="ECO:0000256" key="1">
    <source>
        <dbReference type="SAM" id="Phobius"/>
    </source>
</evidence>
<comment type="caution">
    <text evidence="3">The sequence shown here is derived from an EMBL/GenBank/DDBJ whole genome shotgun (WGS) entry which is preliminary data.</text>
</comment>
<dbReference type="EMBL" id="DVLU01000020">
    <property type="protein sequence ID" value="HIT84750.1"/>
    <property type="molecule type" value="Genomic_DNA"/>
</dbReference>
<feature type="transmembrane region" description="Helical" evidence="1">
    <location>
        <begin position="7"/>
        <end position="24"/>
    </location>
</feature>
<feature type="transmembrane region" description="Helical" evidence="1">
    <location>
        <begin position="70"/>
        <end position="87"/>
    </location>
</feature>
<feature type="transmembrane region" description="Helical" evidence="1">
    <location>
        <begin position="99"/>
        <end position="116"/>
    </location>
</feature>
<reference evidence="3" key="1">
    <citation type="submission" date="2020-10" db="EMBL/GenBank/DDBJ databases">
        <authorList>
            <person name="Gilroy R."/>
        </authorList>
    </citation>
    <scope>NUCLEOTIDE SEQUENCE</scope>
    <source>
        <strain evidence="3">CHK181-108</strain>
    </source>
</reference>
<evidence type="ECO:0000259" key="2">
    <source>
        <dbReference type="Pfam" id="PF04892"/>
    </source>
</evidence>
<dbReference type="NCBIfam" id="NF037970">
    <property type="entry name" value="vanZ_1"/>
    <property type="match status" value="1"/>
</dbReference>
<feature type="domain" description="VanZ-like" evidence="2">
    <location>
        <begin position="10"/>
        <end position="148"/>
    </location>
</feature>
<proteinExistence type="predicted"/>
<keyword evidence="1" id="KW-0472">Membrane</keyword>
<dbReference type="PIRSF" id="PIRSF019083">
    <property type="entry name" value="UCP019083_VanZ"/>
    <property type="match status" value="1"/>
</dbReference>
<dbReference type="Pfam" id="PF04892">
    <property type="entry name" value="VanZ"/>
    <property type="match status" value="1"/>
</dbReference>
<organism evidence="3 4">
    <name type="scientific">Candidatus Ornithomonoglobus intestinigallinarum</name>
    <dbReference type="NCBI Taxonomy" id="2840894"/>
    <lineage>
        <taxon>Bacteria</taxon>
        <taxon>Bacillati</taxon>
        <taxon>Bacillota</taxon>
        <taxon>Clostridia</taxon>
        <taxon>Candidatus Ornithomonoglobus</taxon>
    </lineage>
</organism>
<gene>
    <name evidence="3" type="ORF">IAA60_02465</name>
</gene>
<dbReference type="InterPro" id="IPR006976">
    <property type="entry name" value="VanZ-like"/>
</dbReference>
<accession>A0A9D1KPK5</accession>
<name>A0A9D1KPK5_9FIRM</name>
<evidence type="ECO:0000313" key="4">
    <source>
        <dbReference type="Proteomes" id="UP000824165"/>
    </source>
</evidence>
<keyword evidence="1" id="KW-1133">Transmembrane helix</keyword>
<evidence type="ECO:0000313" key="3">
    <source>
        <dbReference type="EMBL" id="HIT84750.1"/>
    </source>
</evidence>
<dbReference type="InterPro" id="IPR016747">
    <property type="entry name" value="Phosphotransbutyrylase"/>
</dbReference>
<keyword evidence="1" id="KW-0812">Transmembrane</keyword>
<dbReference type="AlphaFoldDB" id="A0A9D1KPK5"/>
<reference evidence="3" key="2">
    <citation type="journal article" date="2021" name="PeerJ">
        <title>Extensive microbial diversity within the chicken gut microbiome revealed by metagenomics and culture.</title>
        <authorList>
            <person name="Gilroy R."/>
            <person name="Ravi A."/>
            <person name="Getino M."/>
            <person name="Pursley I."/>
            <person name="Horton D.L."/>
            <person name="Alikhan N.F."/>
            <person name="Baker D."/>
            <person name="Gharbi K."/>
            <person name="Hall N."/>
            <person name="Watson M."/>
            <person name="Adriaenssens E.M."/>
            <person name="Foster-Nyarko E."/>
            <person name="Jarju S."/>
            <person name="Secka A."/>
            <person name="Antonio M."/>
            <person name="Oren A."/>
            <person name="Chaudhuri R.R."/>
            <person name="La Ragione R."/>
            <person name="Hildebrand F."/>
            <person name="Pallen M.J."/>
        </authorList>
    </citation>
    <scope>NUCLEOTIDE SEQUENCE</scope>
    <source>
        <strain evidence="3">CHK181-108</strain>
    </source>
</reference>
<dbReference type="Proteomes" id="UP000824165">
    <property type="component" value="Unassembled WGS sequence"/>
</dbReference>
<feature type="transmembrane region" description="Helical" evidence="1">
    <location>
        <begin position="136"/>
        <end position="156"/>
    </location>
</feature>